<gene>
    <name evidence="2" type="ORF">GCM10023220_47850</name>
</gene>
<dbReference type="PANTHER" id="PTHR30304">
    <property type="entry name" value="D-TAGATOSE-1,6-BISPHOSPHATE ALDOLASE"/>
    <property type="match status" value="1"/>
</dbReference>
<comment type="caution">
    <text evidence="2">The sequence shown here is derived from an EMBL/GenBank/DDBJ whole genome shotgun (WGS) entry which is preliminary data.</text>
</comment>
<dbReference type="EMBL" id="BAABIG010000052">
    <property type="protein sequence ID" value="GAA4811333.1"/>
    <property type="molecule type" value="Genomic_DNA"/>
</dbReference>
<comment type="cofactor">
    <cofactor evidence="1">
        <name>Zn(2+)</name>
        <dbReference type="ChEBI" id="CHEBI:29105"/>
    </cofactor>
</comment>
<sequence>MSVVRLRELLDDARTGGYAIPAFNVIDELSMDAVVSSAARARSPVVVQVSVRTARFWGPGLLHTAFEAKRRLHGATAVLHLDHCQDPGFLLSCLDSGWRSALFDSSHLPAAQSVRETRRLVAQAERREAEIEGEFERIVRVDAPPEPAGPRTDPADVAAFLDATGVHCFGPDLGTRHGTHLTEPKIDYERARWLSSRVPVVLHGGSGLPEGSLRKAVDSGVTKVNFSSVLKETYTAAVHGFARAGSTEPLDLVRAAHSRIGELCRHYADVLGSTGRSL</sequence>
<protein>
    <submittedName>
        <fullName evidence="2">Class II fructose-1,6-bisphosphate aldolase</fullName>
    </submittedName>
</protein>
<dbReference type="PIRSF" id="PIRSF001359">
    <property type="entry name" value="F_bP_aldolase_II"/>
    <property type="match status" value="1"/>
</dbReference>
<evidence type="ECO:0000313" key="3">
    <source>
        <dbReference type="Proteomes" id="UP001501265"/>
    </source>
</evidence>
<name>A0ABP9CJ32_9ACTN</name>
<keyword evidence="3" id="KW-1185">Reference proteome</keyword>
<accession>A0ABP9CJ32</accession>
<dbReference type="PANTHER" id="PTHR30304:SF0">
    <property type="entry name" value="D-TAGATOSE-1,6-BISPHOSPHATE ALDOLASE SUBUNIT GATY-RELATED"/>
    <property type="match status" value="1"/>
</dbReference>
<dbReference type="Proteomes" id="UP001501265">
    <property type="component" value="Unassembled WGS sequence"/>
</dbReference>
<dbReference type="InterPro" id="IPR013785">
    <property type="entry name" value="Aldolase_TIM"/>
</dbReference>
<dbReference type="Gene3D" id="3.20.20.70">
    <property type="entry name" value="Aldolase class I"/>
    <property type="match status" value="1"/>
</dbReference>
<dbReference type="RefSeq" id="WP_345622137.1">
    <property type="nucleotide sequence ID" value="NZ_BAABIG010000052.1"/>
</dbReference>
<evidence type="ECO:0000256" key="1">
    <source>
        <dbReference type="ARBA" id="ARBA00001947"/>
    </source>
</evidence>
<dbReference type="InterPro" id="IPR000771">
    <property type="entry name" value="FBA_II"/>
</dbReference>
<dbReference type="SUPFAM" id="SSF51569">
    <property type="entry name" value="Aldolase"/>
    <property type="match status" value="1"/>
</dbReference>
<evidence type="ECO:0000313" key="2">
    <source>
        <dbReference type="EMBL" id="GAA4811333.1"/>
    </source>
</evidence>
<reference evidence="3" key="1">
    <citation type="journal article" date="2019" name="Int. J. Syst. Evol. Microbiol.">
        <title>The Global Catalogue of Microorganisms (GCM) 10K type strain sequencing project: providing services to taxonomists for standard genome sequencing and annotation.</title>
        <authorList>
            <consortium name="The Broad Institute Genomics Platform"/>
            <consortium name="The Broad Institute Genome Sequencing Center for Infectious Disease"/>
            <person name="Wu L."/>
            <person name="Ma J."/>
        </authorList>
    </citation>
    <scope>NUCLEOTIDE SEQUENCE [LARGE SCALE GENOMIC DNA]</scope>
    <source>
        <strain evidence="3">JCM 18081</strain>
    </source>
</reference>
<organism evidence="2 3">
    <name type="scientific">Streptomyces ziwulingensis</name>
    <dbReference type="NCBI Taxonomy" id="1045501"/>
    <lineage>
        <taxon>Bacteria</taxon>
        <taxon>Bacillati</taxon>
        <taxon>Actinomycetota</taxon>
        <taxon>Actinomycetes</taxon>
        <taxon>Kitasatosporales</taxon>
        <taxon>Streptomycetaceae</taxon>
        <taxon>Streptomyces</taxon>
    </lineage>
</organism>
<dbReference type="Pfam" id="PF01116">
    <property type="entry name" value="F_bP_aldolase"/>
    <property type="match status" value="1"/>
</dbReference>
<dbReference type="InterPro" id="IPR050246">
    <property type="entry name" value="Class_II_FBP_aldolase"/>
</dbReference>
<proteinExistence type="predicted"/>